<keyword evidence="6" id="KW-0597">Phosphoprotein</keyword>
<comment type="caution">
    <text evidence="18">The sequence shown here is derived from an EMBL/GenBank/DDBJ whole genome shotgun (WGS) entry which is preliminary data.</text>
</comment>
<feature type="domain" description="Histidine kinase" evidence="16">
    <location>
        <begin position="233"/>
        <end position="431"/>
    </location>
</feature>
<dbReference type="PANTHER" id="PTHR44936">
    <property type="entry name" value="SENSOR PROTEIN CREC"/>
    <property type="match status" value="1"/>
</dbReference>
<dbReference type="EMBL" id="BMLF01000001">
    <property type="protein sequence ID" value="GGL90965.1"/>
    <property type="molecule type" value="Genomic_DNA"/>
</dbReference>
<accession>A0A917SQL9</accession>
<dbReference type="GO" id="GO:0005524">
    <property type="term" value="F:ATP binding"/>
    <property type="evidence" value="ECO:0007669"/>
    <property type="project" value="UniProtKB-KW"/>
</dbReference>
<keyword evidence="10 18" id="KW-0418">Kinase</keyword>
<evidence type="ECO:0000313" key="18">
    <source>
        <dbReference type="EMBL" id="GGL90965.1"/>
    </source>
</evidence>
<keyword evidence="4" id="KW-1003">Cell membrane</keyword>
<dbReference type="InterPro" id="IPR003660">
    <property type="entry name" value="HAMP_dom"/>
</dbReference>
<dbReference type="PROSITE" id="PS50109">
    <property type="entry name" value="HIS_KIN"/>
    <property type="match status" value="1"/>
</dbReference>
<feature type="transmembrane region" description="Helical" evidence="15">
    <location>
        <begin position="14"/>
        <end position="38"/>
    </location>
</feature>
<dbReference type="CDD" id="cd00075">
    <property type="entry name" value="HATPase"/>
    <property type="match status" value="1"/>
</dbReference>
<keyword evidence="9" id="KW-0547">Nucleotide-binding</keyword>
<dbReference type="InterPro" id="IPR003594">
    <property type="entry name" value="HATPase_dom"/>
</dbReference>
<keyword evidence="14 15" id="KW-0472">Membrane</keyword>
<keyword evidence="12 15" id="KW-1133">Transmembrane helix</keyword>
<dbReference type="Gene3D" id="3.30.565.10">
    <property type="entry name" value="Histidine kinase-like ATPase, C-terminal domain"/>
    <property type="match status" value="1"/>
</dbReference>
<comment type="subcellular location">
    <subcellularLocation>
        <location evidence="2">Cell inner membrane</location>
        <topology evidence="2">Multi-pass membrane protein</topology>
    </subcellularLocation>
</comment>
<dbReference type="InterPro" id="IPR003661">
    <property type="entry name" value="HisK_dim/P_dom"/>
</dbReference>
<evidence type="ECO:0000256" key="12">
    <source>
        <dbReference type="ARBA" id="ARBA00022989"/>
    </source>
</evidence>
<keyword evidence="7" id="KW-0808">Transferase</keyword>
<reference evidence="18" key="1">
    <citation type="journal article" date="2014" name="Int. J. Syst. Evol. Microbiol.">
        <title>Complete genome sequence of Corynebacterium casei LMG S-19264T (=DSM 44701T), isolated from a smear-ripened cheese.</title>
        <authorList>
            <consortium name="US DOE Joint Genome Institute (JGI-PGF)"/>
            <person name="Walter F."/>
            <person name="Albersmeier A."/>
            <person name="Kalinowski J."/>
            <person name="Ruckert C."/>
        </authorList>
    </citation>
    <scope>NUCLEOTIDE SEQUENCE</scope>
    <source>
        <strain evidence="18">CGMCC 1.6293</strain>
    </source>
</reference>
<dbReference type="AlphaFoldDB" id="A0A917SQL9"/>
<comment type="catalytic activity">
    <reaction evidence="1">
        <text>ATP + protein L-histidine = ADP + protein N-phospho-L-histidine.</text>
        <dbReference type="EC" id="2.7.13.3"/>
    </reaction>
</comment>
<evidence type="ECO:0000256" key="3">
    <source>
        <dbReference type="ARBA" id="ARBA00012438"/>
    </source>
</evidence>
<dbReference type="Pfam" id="PF00512">
    <property type="entry name" value="HisKA"/>
    <property type="match status" value="1"/>
</dbReference>
<evidence type="ECO:0000256" key="8">
    <source>
        <dbReference type="ARBA" id="ARBA00022692"/>
    </source>
</evidence>
<evidence type="ECO:0000256" key="13">
    <source>
        <dbReference type="ARBA" id="ARBA00023012"/>
    </source>
</evidence>
<keyword evidence="19" id="KW-1185">Reference proteome</keyword>
<keyword evidence="5" id="KW-0997">Cell inner membrane</keyword>
<sequence>MISEWLKHYVPRGLYGRAALILILPVVALQLVVSVVFIQRHFEGVTEQMTAAVSRELDLLKAEGGAAAPDATKRLLDITAETVAPGDVPSGHLRPWYDLSGAAVISTLDRLRQDLLAVSLMRERRVSVYLDGPEGPVLYDFAREHVSASNPHQLFVNMVFFGGLMTAIAFFYLRNQLRPVTELAEAAAAFGRGRVVPYKPRGALEVRQAGQAFLDMRMRIERYLDQRTLMLSGVSHDLRTPLTRLKLGLSMLDDEEREPMERDVAEMQEMIEGFLDFARGTADDTPETVDPVRLIRDLVADLRRGGTPVDLVRTEGAGEMQLRPAAIRRAVENLVSNAVRYGSRAEVSVALGDRALRIRVEDDGPGIPEAAREAALRPFERLDQARNQDRGGGVGLGLSIAADVARAHGGVLRLDTSETLGGLRADLVVAR</sequence>
<evidence type="ECO:0000256" key="15">
    <source>
        <dbReference type="SAM" id="Phobius"/>
    </source>
</evidence>
<evidence type="ECO:0000256" key="11">
    <source>
        <dbReference type="ARBA" id="ARBA00022840"/>
    </source>
</evidence>
<dbReference type="PRINTS" id="PR00344">
    <property type="entry name" value="BCTRLSENSOR"/>
</dbReference>
<dbReference type="SUPFAM" id="SSF47384">
    <property type="entry name" value="Homodimeric domain of signal transducing histidine kinase"/>
    <property type="match status" value="1"/>
</dbReference>
<keyword evidence="11" id="KW-0067">ATP-binding</keyword>
<dbReference type="Gene3D" id="1.10.287.130">
    <property type="match status" value="1"/>
</dbReference>
<dbReference type="SMART" id="SM00387">
    <property type="entry name" value="HATPase_c"/>
    <property type="match status" value="1"/>
</dbReference>
<dbReference type="GO" id="GO:0005886">
    <property type="term" value="C:plasma membrane"/>
    <property type="evidence" value="ECO:0007669"/>
    <property type="project" value="UniProtKB-SubCell"/>
</dbReference>
<evidence type="ECO:0000256" key="4">
    <source>
        <dbReference type="ARBA" id="ARBA00022475"/>
    </source>
</evidence>
<name>A0A917SQL9_9RHOB</name>
<dbReference type="InterPro" id="IPR036097">
    <property type="entry name" value="HisK_dim/P_sf"/>
</dbReference>
<dbReference type="InterPro" id="IPR036890">
    <property type="entry name" value="HATPase_C_sf"/>
</dbReference>
<evidence type="ECO:0000256" key="2">
    <source>
        <dbReference type="ARBA" id="ARBA00004429"/>
    </source>
</evidence>
<evidence type="ECO:0000256" key="5">
    <source>
        <dbReference type="ARBA" id="ARBA00022519"/>
    </source>
</evidence>
<evidence type="ECO:0000256" key="1">
    <source>
        <dbReference type="ARBA" id="ARBA00000085"/>
    </source>
</evidence>
<protein>
    <recommendedName>
        <fullName evidence="3">histidine kinase</fullName>
        <ecNumber evidence="3">2.7.13.3</ecNumber>
    </recommendedName>
</protein>
<dbReference type="SMART" id="SM00304">
    <property type="entry name" value="HAMP"/>
    <property type="match status" value="1"/>
</dbReference>
<gene>
    <name evidence="18" type="ORF">GCM10011534_11400</name>
</gene>
<dbReference type="RefSeq" id="WP_028286019.1">
    <property type="nucleotide sequence ID" value="NZ_BMLF01000001.1"/>
</dbReference>
<evidence type="ECO:0000256" key="7">
    <source>
        <dbReference type="ARBA" id="ARBA00022679"/>
    </source>
</evidence>
<evidence type="ECO:0000259" key="16">
    <source>
        <dbReference type="PROSITE" id="PS50109"/>
    </source>
</evidence>
<dbReference type="PANTHER" id="PTHR44936:SF5">
    <property type="entry name" value="SENSOR HISTIDINE KINASE ENVZ"/>
    <property type="match status" value="1"/>
</dbReference>
<dbReference type="Pfam" id="PF00672">
    <property type="entry name" value="HAMP"/>
    <property type="match status" value="1"/>
</dbReference>
<dbReference type="PROSITE" id="PS50885">
    <property type="entry name" value="HAMP"/>
    <property type="match status" value="1"/>
</dbReference>
<dbReference type="Pfam" id="PF02518">
    <property type="entry name" value="HATPase_c"/>
    <property type="match status" value="1"/>
</dbReference>
<dbReference type="InterPro" id="IPR005467">
    <property type="entry name" value="His_kinase_dom"/>
</dbReference>
<dbReference type="SUPFAM" id="SSF55874">
    <property type="entry name" value="ATPase domain of HSP90 chaperone/DNA topoisomerase II/histidine kinase"/>
    <property type="match status" value="1"/>
</dbReference>
<dbReference type="EC" id="2.7.13.3" evidence="3"/>
<reference evidence="18" key="2">
    <citation type="submission" date="2020-09" db="EMBL/GenBank/DDBJ databases">
        <authorList>
            <person name="Sun Q."/>
            <person name="Zhou Y."/>
        </authorList>
    </citation>
    <scope>NUCLEOTIDE SEQUENCE</scope>
    <source>
        <strain evidence="18">CGMCC 1.6293</strain>
    </source>
</reference>
<feature type="transmembrane region" description="Helical" evidence="15">
    <location>
        <begin position="154"/>
        <end position="173"/>
    </location>
</feature>
<evidence type="ECO:0000259" key="17">
    <source>
        <dbReference type="PROSITE" id="PS50885"/>
    </source>
</evidence>
<organism evidence="18 19">
    <name type="scientific">Pseudooceanicola nanhaiensis</name>
    <dbReference type="NCBI Taxonomy" id="375761"/>
    <lineage>
        <taxon>Bacteria</taxon>
        <taxon>Pseudomonadati</taxon>
        <taxon>Pseudomonadota</taxon>
        <taxon>Alphaproteobacteria</taxon>
        <taxon>Rhodobacterales</taxon>
        <taxon>Paracoccaceae</taxon>
        <taxon>Pseudooceanicola</taxon>
    </lineage>
</organism>
<dbReference type="CDD" id="cd00082">
    <property type="entry name" value="HisKA"/>
    <property type="match status" value="1"/>
</dbReference>
<keyword evidence="8 15" id="KW-0812">Transmembrane</keyword>
<evidence type="ECO:0000313" key="19">
    <source>
        <dbReference type="Proteomes" id="UP000649829"/>
    </source>
</evidence>
<dbReference type="InterPro" id="IPR050980">
    <property type="entry name" value="2C_sensor_his_kinase"/>
</dbReference>
<evidence type="ECO:0000256" key="6">
    <source>
        <dbReference type="ARBA" id="ARBA00022553"/>
    </source>
</evidence>
<dbReference type="SMART" id="SM00388">
    <property type="entry name" value="HisKA"/>
    <property type="match status" value="1"/>
</dbReference>
<evidence type="ECO:0000256" key="10">
    <source>
        <dbReference type="ARBA" id="ARBA00022777"/>
    </source>
</evidence>
<proteinExistence type="predicted"/>
<dbReference type="Proteomes" id="UP000649829">
    <property type="component" value="Unassembled WGS sequence"/>
</dbReference>
<keyword evidence="13" id="KW-0902">Two-component regulatory system</keyword>
<dbReference type="GO" id="GO:0000155">
    <property type="term" value="F:phosphorelay sensor kinase activity"/>
    <property type="evidence" value="ECO:0007669"/>
    <property type="project" value="InterPro"/>
</dbReference>
<evidence type="ECO:0000256" key="14">
    <source>
        <dbReference type="ARBA" id="ARBA00023136"/>
    </source>
</evidence>
<dbReference type="InterPro" id="IPR004358">
    <property type="entry name" value="Sig_transdc_His_kin-like_C"/>
</dbReference>
<evidence type="ECO:0000256" key="9">
    <source>
        <dbReference type="ARBA" id="ARBA00022741"/>
    </source>
</evidence>
<feature type="domain" description="HAMP" evidence="17">
    <location>
        <begin position="174"/>
        <end position="225"/>
    </location>
</feature>